<dbReference type="KEGG" id="cil:EG358_06110"/>
<keyword evidence="3" id="KW-1185">Reference proteome</keyword>
<proteinExistence type="predicted"/>
<accession>A0A381F9A2</accession>
<gene>
    <name evidence="2" type="ORF">NCTC13560_01828</name>
    <name evidence="1" type="ORF">SAMN05421682_1171</name>
</gene>
<protein>
    <submittedName>
        <fullName evidence="2">Uncharacterized protein</fullName>
    </submittedName>
</protein>
<organism evidence="2 4">
    <name type="scientific">Chryseobacterium indoltheticum</name>
    <dbReference type="NCBI Taxonomy" id="254"/>
    <lineage>
        <taxon>Bacteria</taxon>
        <taxon>Pseudomonadati</taxon>
        <taxon>Bacteroidota</taxon>
        <taxon>Flavobacteriia</taxon>
        <taxon>Flavobacteriales</taxon>
        <taxon>Weeksellaceae</taxon>
        <taxon>Chryseobacterium group</taxon>
        <taxon>Chryseobacterium</taxon>
    </lineage>
</organism>
<reference evidence="1 3" key="1">
    <citation type="submission" date="2017-01" db="EMBL/GenBank/DDBJ databases">
        <authorList>
            <person name="Varghese N."/>
            <person name="Submissions S."/>
        </authorList>
    </citation>
    <scope>NUCLEOTIDE SEQUENCE [LARGE SCALE GENOMIC DNA]</scope>
    <source>
        <strain evidence="1 3">ATCC 27950</strain>
    </source>
</reference>
<evidence type="ECO:0000313" key="3">
    <source>
        <dbReference type="Proteomes" id="UP000185725"/>
    </source>
</evidence>
<sequence length="67" mass="7416">MQTYHCSENPFLKKKIVTKSGKKLLIKLMGIALKSFIGNALNSSFLIINYLKTVSLSGIKNICEIAV</sequence>
<dbReference type="Proteomes" id="UP000255231">
    <property type="component" value="Unassembled WGS sequence"/>
</dbReference>
<name>A0A381F9A2_9FLAO</name>
<dbReference type="EMBL" id="UFVS01000001">
    <property type="protein sequence ID" value="SUX43151.1"/>
    <property type="molecule type" value="Genomic_DNA"/>
</dbReference>
<evidence type="ECO:0000313" key="4">
    <source>
        <dbReference type="Proteomes" id="UP000255231"/>
    </source>
</evidence>
<reference evidence="2 4" key="2">
    <citation type="submission" date="2018-06" db="EMBL/GenBank/DDBJ databases">
        <authorList>
            <consortium name="Pathogen Informatics"/>
            <person name="Doyle S."/>
        </authorList>
    </citation>
    <scope>NUCLEOTIDE SEQUENCE [LARGE SCALE GENOMIC DNA]</scope>
    <source>
        <strain evidence="2 4">NCTC13560</strain>
    </source>
</reference>
<evidence type="ECO:0000313" key="2">
    <source>
        <dbReference type="EMBL" id="SUX43151.1"/>
    </source>
</evidence>
<evidence type="ECO:0000313" key="1">
    <source>
        <dbReference type="EMBL" id="SIR30270.1"/>
    </source>
</evidence>
<dbReference type="EMBL" id="FTMF01000017">
    <property type="protein sequence ID" value="SIR30270.1"/>
    <property type="molecule type" value="Genomic_DNA"/>
</dbReference>
<dbReference type="AlphaFoldDB" id="A0A381F9A2"/>
<dbReference type="Proteomes" id="UP000185725">
    <property type="component" value="Unassembled WGS sequence"/>
</dbReference>